<dbReference type="InterPro" id="IPR011330">
    <property type="entry name" value="Glyco_hydro/deAcase_b/a-brl"/>
</dbReference>
<dbReference type="SUPFAM" id="SSF88713">
    <property type="entry name" value="Glycoside hydrolase/deacetylase"/>
    <property type="match status" value="1"/>
</dbReference>
<organism evidence="4 5">
    <name type="scientific">Stieleria magnilauensis</name>
    <dbReference type="NCBI Taxonomy" id="2527963"/>
    <lineage>
        <taxon>Bacteria</taxon>
        <taxon>Pseudomonadati</taxon>
        <taxon>Planctomycetota</taxon>
        <taxon>Planctomycetia</taxon>
        <taxon>Pirellulales</taxon>
        <taxon>Pirellulaceae</taxon>
        <taxon>Stieleria</taxon>
    </lineage>
</organism>
<dbReference type="Pfam" id="PF01522">
    <property type="entry name" value="Polysacc_deac_1"/>
    <property type="match status" value="1"/>
</dbReference>
<evidence type="ECO:0000259" key="3">
    <source>
        <dbReference type="PROSITE" id="PS51677"/>
    </source>
</evidence>
<evidence type="ECO:0000256" key="2">
    <source>
        <dbReference type="ARBA" id="ARBA00022729"/>
    </source>
</evidence>
<accession>A0ABX5XPL0</accession>
<dbReference type="Proteomes" id="UP000318081">
    <property type="component" value="Chromosome"/>
</dbReference>
<comment type="subcellular location">
    <subcellularLocation>
        <location evidence="1">Secreted</location>
    </subcellularLocation>
</comment>
<evidence type="ECO:0000256" key="1">
    <source>
        <dbReference type="ARBA" id="ARBA00004613"/>
    </source>
</evidence>
<dbReference type="CDD" id="cd10918">
    <property type="entry name" value="CE4_NodB_like_5s_6s"/>
    <property type="match status" value="1"/>
</dbReference>
<dbReference type="Gene3D" id="3.20.20.370">
    <property type="entry name" value="Glycoside hydrolase/deacetylase"/>
    <property type="match status" value="1"/>
</dbReference>
<keyword evidence="2" id="KW-0732">Signal</keyword>
<proteinExistence type="predicted"/>
<dbReference type="InterPro" id="IPR002509">
    <property type="entry name" value="NODB_dom"/>
</dbReference>
<gene>
    <name evidence="4" type="ORF">TBK1r_25240</name>
</gene>
<evidence type="ECO:0000313" key="4">
    <source>
        <dbReference type="EMBL" id="QDV83582.1"/>
    </source>
</evidence>
<sequence>MSVTMKIRELALHAYYYSSLPMRMRYRNRLEAEGQAPLCVLFYHRVADTHPNGWSIGNREFQRQMLWLKQHVDVVSLEEIQTRMRSGRNDRVAVAVTFDDGYAENCQQAIPFLIEHEIPMTYFVALDFVLHDRPFPHDVAEGQPLQVNTPEQLRQMAASGIEIGAHTRNHCDVGAIEDPETMVDEIVTATAELGELVEQPIRYFAFPYGQKSNLSAAAVHLAKDQGLSGVCSAYGAYNFPGSDPFHIQRFHADPEFIRLKNWVTIDRRKVGFGRGYEFAETGVKVADVAGRSSHDAAPLAVASLGSEA</sequence>
<feature type="domain" description="NodB homology" evidence="3">
    <location>
        <begin position="92"/>
        <end position="308"/>
    </location>
</feature>
<evidence type="ECO:0000313" key="5">
    <source>
        <dbReference type="Proteomes" id="UP000318081"/>
    </source>
</evidence>
<name>A0ABX5XPL0_9BACT</name>
<dbReference type="PANTHER" id="PTHR34216:SF3">
    <property type="entry name" value="POLY-BETA-1,6-N-ACETYL-D-GLUCOSAMINE N-DEACETYLASE"/>
    <property type="match status" value="1"/>
</dbReference>
<dbReference type="PROSITE" id="PS51677">
    <property type="entry name" value="NODB"/>
    <property type="match status" value="1"/>
</dbReference>
<reference evidence="4 5" key="1">
    <citation type="submission" date="2019-02" db="EMBL/GenBank/DDBJ databases">
        <title>Deep-cultivation of Planctomycetes and their phenomic and genomic characterization uncovers novel biology.</title>
        <authorList>
            <person name="Wiegand S."/>
            <person name="Jogler M."/>
            <person name="Boedeker C."/>
            <person name="Pinto D."/>
            <person name="Vollmers J."/>
            <person name="Rivas-Marin E."/>
            <person name="Kohn T."/>
            <person name="Peeters S.H."/>
            <person name="Heuer A."/>
            <person name="Rast P."/>
            <person name="Oberbeckmann S."/>
            <person name="Bunk B."/>
            <person name="Jeske O."/>
            <person name="Meyerdierks A."/>
            <person name="Storesund J.E."/>
            <person name="Kallscheuer N."/>
            <person name="Luecker S."/>
            <person name="Lage O.M."/>
            <person name="Pohl T."/>
            <person name="Merkel B.J."/>
            <person name="Hornburger P."/>
            <person name="Mueller R.-W."/>
            <person name="Bruemmer F."/>
            <person name="Labrenz M."/>
            <person name="Spormann A.M."/>
            <person name="Op den Camp H."/>
            <person name="Overmann J."/>
            <person name="Amann R."/>
            <person name="Jetten M.S.M."/>
            <person name="Mascher T."/>
            <person name="Medema M.H."/>
            <person name="Devos D.P."/>
            <person name="Kaster A.-K."/>
            <person name="Ovreas L."/>
            <person name="Rohde M."/>
            <person name="Galperin M.Y."/>
            <person name="Jogler C."/>
        </authorList>
    </citation>
    <scope>NUCLEOTIDE SEQUENCE [LARGE SCALE GENOMIC DNA]</scope>
    <source>
        <strain evidence="4 5">TBK1r</strain>
    </source>
</reference>
<protein>
    <submittedName>
        <fullName evidence="4">Polysaccharide deacetylase</fullName>
    </submittedName>
</protein>
<keyword evidence="5" id="KW-1185">Reference proteome</keyword>
<dbReference type="EMBL" id="CP036432">
    <property type="protein sequence ID" value="QDV83582.1"/>
    <property type="molecule type" value="Genomic_DNA"/>
</dbReference>
<dbReference type="InterPro" id="IPR051398">
    <property type="entry name" value="Polysacch_Deacetylase"/>
</dbReference>
<dbReference type="PANTHER" id="PTHR34216">
    <property type="match status" value="1"/>
</dbReference>